<accession>A0A6P7SJ90</accession>
<dbReference type="SUPFAM" id="SSF56672">
    <property type="entry name" value="DNA/RNA polymerases"/>
    <property type="match status" value="1"/>
</dbReference>
<sequence>MCFQIKEHAIPVFKPKRMVSFAAIKHVNGELDRLEEIGVIQKVEHAKWAMVCIKKTNNKIRVCADFSTGLNECLKMCHYLLPTPEDIFAKLNRGKIFLKLDLSDAFLQIRVDEGCSKYLTVNTHKRLYKYNKLPFGLNFTSAIIQQVMNAMLTDCEFAIPYLDNILIKSESCDQHVEHVKCVLKNKRLLFHTERRKI</sequence>
<dbReference type="CDD" id="cd01647">
    <property type="entry name" value="RT_LTR"/>
    <property type="match status" value="1"/>
</dbReference>
<reference evidence="3" key="1">
    <citation type="submission" date="2025-08" db="UniProtKB">
        <authorList>
            <consortium name="RefSeq"/>
        </authorList>
    </citation>
    <scope>IDENTIFICATION</scope>
</reference>
<dbReference type="InterPro" id="IPR000477">
    <property type="entry name" value="RT_dom"/>
</dbReference>
<protein>
    <submittedName>
        <fullName evidence="3">Uncharacterized protein K02A2.6-like</fullName>
    </submittedName>
</protein>
<organism evidence="2 3">
    <name type="scientific">Octopus sinensis</name>
    <name type="common">East Asian common octopus</name>
    <dbReference type="NCBI Taxonomy" id="2607531"/>
    <lineage>
        <taxon>Eukaryota</taxon>
        <taxon>Metazoa</taxon>
        <taxon>Spiralia</taxon>
        <taxon>Lophotrochozoa</taxon>
        <taxon>Mollusca</taxon>
        <taxon>Cephalopoda</taxon>
        <taxon>Coleoidea</taxon>
        <taxon>Octopodiformes</taxon>
        <taxon>Octopoda</taxon>
        <taxon>Incirrata</taxon>
        <taxon>Octopodidae</taxon>
        <taxon>Octopus</taxon>
    </lineage>
</organism>
<name>A0A6P7SJ90_9MOLL</name>
<dbReference type="Proteomes" id="UP000515154">
    <property type="component" value="Linkage group LG6"/>
</dbReference>
<dbReference type="InterPro" id="IPR050951">
    <property type="entry name" value="Retrovirus_Pol_polyprotein"/>
</dbReference>
<dbReference type="RefSeq" id="XP_029638058.1">
    <property type="nucleotide sequence ID" value="XM_029782198.1"/>
</dbReference>
<feature type="domain" description="Reverse transcriptase" evidence="1">
    <location>
        <begin position="53"/>
        <end position="184"/>
    </location>
</feature>
<dbReference type="KEGG" id="osn:115213264"/>
<dbReference type="AlphaFoldDB" id="A0A6P7SJ90"/>
<dbReference type="PANTHER" id="PTHR37984:SF5">
    <property type="entry name" value="PROTEIN NYNRIN-LIKE"/>
    <property type="match status" value="1"/>
</dbReference>
<dbReference type="InterPro" id="IPR043128">
    <property type="entry name" value="Rev_trsase/Diguanyl_cyclase"/>
</dbReference>
<evidence type="ECO:0000313" key="3">
    <source>
        <dbReference type="RefSeq" id="XP_029638058.1"/>
    </source>
</evidence>
<keyword evidence="2" id="KW-1185">Reference proteome</keyword>
<dbReference type="Gene3D" id="3.30.70.270">
    <property type="match status" value="1"/>
</dbReference>
<dbReference type="PANTHER" id="PTHR37984">
    <property type="entry name" value="PROTEIN CBG26694"/>
    <property type="match status" value="1"/>
</dbReference>
<dbReference type="Gene3D" id="3.10.10.10">
    <property type="entry name" value="HIV Type 1 Reverse Transcriptase, subunit A, domain 1"/>
    <property type="match status" value="1"/>
</dbReference>
<proteinExistence type="predicted"/>
<dbReference type="InterPro" id="IPR043502">
    <property type="entry name" value="DNA/RNA_pol_sf"/>
</dbReference>
<evidence type="ECO:0000313" key="2">
    <source>
        <dbReference type="Proteomes" id="UP000515154"/>
    </source>
</evidence>
<gene>
    <name evidence="3" type="primary">LOC115213264</name>
</gene>
<evidence type="ECO:0000259" key="1">
    <source>
        <dbReference type="Pfam" id="PF00078"/>
    </source>
</evidence>
<dbReference type="Pfam" id="PF00078">
    <property type="entry name" value="RVT_1"/>
    <property type="match status" value="1"/>
</dbReference>